<evidence type="ECO:0000256" key="2">
    <source>
        <dbReference type="SAM" id="Phobius"/>
    </source>
</evidence>
<reference evidence="3 4" key="1">
    <citation type="submission" date="2015-09" db="EMBL/GenBank/DDBJ databases">
        <title>Atta colombica WGS genome.</title>
        <authorList>
            <person name="Nygaard S."/>
            <person name="Hu H."/>
            <person name="Boomsma J."/>
            <person name="Zhang G."/>
        </authorList>
    </citation>
    <scope>NUCLEOTIDE SEQUENCE [LARGE SCALE GENOMIC DNA]</scope>
    <source>
        <strain evidence="3">Treedump-2</strain>
        <tissue evidence="3">Whole body</tissue>
    </source>
</reference>
<organism evidence="3 4">
    <name type="scientific">Atta colombica</name>
    <dbReference type="NCBI Taxonomy" id="520822"/>
    <lineage>
        <taxon>Eukaryota</taxon>
        <taxon>Metazoa</taxon>
        <taxon>Ecdysozoa</taxon>
        <taxon>Arthropoda</taxon>
        <taxon>Hexapoda</taxon>
        <taxon>Insecta</taxon>
        <taxon>Pterygota</taxon>
        <taxon>Neoptera</taxon>
        <taxon>Endopterygota</taxon>
        <taxon>Hymenoptera</taxon>
        <taxon>Apocrita</taxon>
        <taxon>Aculeata</taxon>
        <taxon>Formicoidea</taxon>
        <taxon>Formicidae</taxon>
        <taxon>Myrmicinae</taxon>
        <taxon>Atta</taxon>
    </lineage>
</organism>
<proteinExistence type="predicted"/>
<accession>A0A195BJ73</accession>
<keyword evidence="2" id="KW-1133">Transmembrane helix</keyword>
<dbReference type="AlphaFoldDB" id="A0A195BJ73"/>
<keyword evidence="2" id="KW-0812">Transmembrane</keyword>
<feature type="compositionally biased region" description="Basic and acidic residues" evidence="1">
    <location>
        <begin position="35"/>
        <end position="44"/>
    </location>
</feature>
<feature type="region of interest" description="Disordered" evidence="1">
    <location>
        <begin position="1"/>
        <end position="97"/>
    </location>
</feature>
<keyword evidence="2" id="KW-0472">Membrane</keyword>
<evidence type="ECO:0000313" key="3">
    <source>
        <dbReference type="EMBL" id="KYM84419.1"/>
    </source>
</evidence>
<sequence length="146" mass="16808">SPLIGIPTSFETENAPFVTPIRKREGEVPQTTEESCQRKKERTSAGRLKVRMKREKKTKSTKKNRDRHYERTQEEIHSQFADEDGNNNNNNGSTWTLEGPSQMFSIDSELSFSSPIFLFPLFPLFHPCFLALIFTILLLCSLLSRL</sequence>
<dbReference type="EMBL" id="KQ976464">
    <property type="protein sequence ID" value="KYM84419.1"/>
    <property type="molecule type" value="Genomic_DNA"/>
</dbReference>
<protein>
    <submittedName>
        <fullName evidence="3">Uncharacterized protein</fullName>
    </submittedName>
</protein>
<evidence type="ECO:0000313" key="4">
    <source>
        <dbReference type="Proteomes" id="UP000078540"/>
    </source>
</evidence>
<gene>
    <name evidence="3" type="ORF">ALC53_05204</name>
</gene>
<feature type="compositionally biased region" description="Basic and acidic residues" evidence="1">
    <location>
        <begin position="67"/>
        <end position="77"/>
    </location>
</feature>
<feature type="transmembrane region" description="Helical" evidence="2">
    <location>
        <begin position="117"/>
        <end position="143"/>
    </location>
</feature>
<dbReference type="Proteomes" id="UP000078540">
    <property type="component" value="Unassembled WGS sequence"/>
</dbReference>
<name>A0A195BJ73_9HYME</name>
<feature type="compositionally biased region" description="Basic residues" evidence="1">
    <location>
        <begin position="48"/>
        <end position="66"/>
    </location>
</feature>
<evidence type="ECO:0000256" key="1">
    <source>
        <dbReference type="SAM" id="MobiDB-lite"/>
    </source>
</evidence>
<feature type="non-terminal residue" evidence="3">
    <location>
        <position position="1"/>
    </location>
</feature>
<keyword evidence="4" id="KW-1185">Reference proteome</keyword>